<gene>
    <name evidence="10" type="ORF">VCS650_LOCUS4358</name>
</gene>
<feature type="transmembrane region" description="Helical" evidence="8">
    <location>
        <begin position="776"/>
        <end position="797"/>
    </location>
</feature>
<dbReference type="InterPro" id="IPR005804">
    <property type="entry name" value="FA_desaturase_dom"/>
</dbReference>
<dbReference type="InterPro" id="IPR036259">
    <property type="entry name" value="MFS_trans_sf"/>
</dbReference>
<evidence type="ECO:0000256" key="5">
    <source>
        <dbReference type="ARBA" id="ARBA00022989"/>
    </source>
</evidence>
<evidence type="ECO:0000256" key="7">
    <source>
        <dbReference type="SAM" id="MobiDB-lite"/>
    </source>
</evidence>
<comment type="similarity">
    <text evidence="2">Belongs to the ferroportin (FP) (TC 2.A.100) family. SLC40A subfamily.</text>
</comment>
<evidence type="ECO:0000256" key="3">
    <source>
        <dbReference type="ARBA" id="ARBA00022448"/>
    </source>
</evidence>
<dbReference type="GO" id="GO:0006629">
    <property type="term" value="P:lipid metabolic process"/>
    <property type="evidence" value="ECO:0007669"/>
    <property type="project" value="InterPro"/>
</dbReference>
<dbReference type="PANTHER" id="PTHR11660:SF57">
    <property type="entry name" value="SOLUTE CARRIER FAMILY 40 MEMBER"/>
    <property type="match status" value="1"/>
</dbReference>
<dbReference type="SUPFAM" id="SSF103473">
    <property type="entry name" value="MFS general substrate transporter"/>
    <property type="match status" value="1"/>
</dbReference>
<comment type="subcellular location">
    <subcellularLocation>
        <location evidence="1">Membrane</location>
        <topology evidence="1">Multi-pass membrane protein</topology>
    </subcellularLocation>
</comment>
<dbReference type="Pfam" id="PF06963">
    <property type="entry name" value="FPN1"/>
    <property type="match status" value="1"/>
</dbReference>
<feature type="transmembrane region" description="Helical" evidence="8">
    <location>
        <begin position="82"/>
        <end position="99"/>
    </location>
</feature>
<feature type="domain" description="Fatty acid desaturase" evidence="9">
    <location>
        <begin position="81"/>
        <end position="328"/>
    </location>
</feature>
<comment type="caution">
    <text evidence="10">The sequence shown here is derived from an EMBL/GenBank/DDBJ whole genome shotgun (WGS) entry which is preliminary data.</text>
</comment>
<feature type="transmembrane region" description="Helical" evidence="8">
    <location>
        <begin position="204"/>
        <end position="227"/>
    </location>
</feature>
<evidence type="ECO:0000256" key="6">
    <source>
        <dbReference type="ARBA" id="ARBA00023136"/>
    </source>
</evidence>
<feature type="transmembrane region" description="Helical" evidence="8">
    <location>
        <begin position="515"/>
        <end position="535"/>
    </location>
</feature>
<keyword evidence="4 8" id="KW-0812">Transmembrane</keyword>
<dbReference type="InterPro" id="IPR009716">
    <property type="entry name" value="Ferroportin-1"/>
</dbReference>
<feature type="transmembrane region" description="Helical" evidence="8">
    <location>
        <begin position="111"/>
        <end position="131"/>
    </location>
</feature>
<dbReference type="CDD" id="cd03507">
    <property type="entry name" value="Delta12-FADS-like"/>
    <property type="match status" value="1"/>
</dbReference>
<feature type="transmembrane region" description="Helical" evidence="8">
    <location>
        <begin position="167"/>
        <end position="184"/>
    </location>
</feature>
<protein>
    <recommendedName>
        <fullName evidence="9">Fatty acid desaturase domain-containing protein</fullName>
    </recommendedName>
</protein>
<feature type="region of interest" description="Disordered" evidence="7">
    <location>
        <begin position="872"/>
        <end position="902"/>
    </location>
</feature>
<feature type="transmembrane region" description="Helical" evidence="8">
    <location>
        <begin position="651"/>
        <end position="669"/>
    </location>
</feature>
<dbReference type="Pfam" id="PF00487">
    <property type="entry name" value="FA_desaturase"/>
    <property type="match status" value="1"/>
</dbReference>
<dbReference type="GO" id="GO:0005381">
    <property type="term" value="F:iron ion transmembrane transporter activity"/>
    <property type="evidence" value="ECO:0007669"/>
    <property type="project" value="InterPro"/>
</dbReference>
<feature type="transmembrane region" description="Helical" evidence="8">
    <location>
        <begin position="575"/>
        <end position="597"/>
    </location>
</feature>
<dbReference type="AlphaFoldDB" id="A0A813T164"/>
<feature type="transmembrane region" description="Helical" evidence="8">
    <location>
        <begin position="617"/>
        <end position="639"/>
    </location>
</feature>
<feature type="transmembrane region" description="Helical" evidence="8">
    <location>
        <begin position="412"/>
        <end position="432"/>
    </location>
</feature>
<organism evidence="10 11">
    <name type="scientific">Adineta steineri</name>
    <dbReference type="NCBI Taxonomy" id="433720"/>
    <lineage>
        <taxon>Eukaryota</taxon>
        <taxon>Metazoa</taxon>
        <taxon>Spiralia</taxon>
        <taxon>Gnathifera</taxon>
        <taxon>Rotifera</taxon>
        <taxon>Eurotatoria</taxon>
        <taxon>Bdelloidea</taxon>
        <taxon>Adinetida</taxon>
        <taxon>Adinetidae</taxon>
        <taxon>Adineta</taxon>
    </lineage>
</organism>
<evidence type="ECO:0000256" key="1">
    <source>
        <dbReference type="ARBA" id="ARBA00004141"/>
    </source>
</evidence>
<feature type="transmembrane region" description="Helical" evidence="8">
    <location>
        <begin position="379"/>
        <end position="400"/>
    </location>
</feature>
<proteinExistence type="inferred from homology"/>
<name>A0A813T164_9BILA</name>
<dbReference type="GO" id="GO:0016020">
    <property type="term" value="C:membrane"/>
    <property type="evidence" value="ECO:0007669"/>
    <property type="project" value="UniProtKB-SubCell"/>
</dbReference>
<keyword evidence="3" id="KW-0813">Transport</keyword>
<evidence type="ECO:0000313" key="10">
    <source>
        <dbReference type="EMBL" id="CAF0807475.1"/>
    </source>
</evidence>
<dbReference type="EMBL" id="CAJNON010000024">
    <property type="protein sequence ID" value="CAF0807475.1"/>
    <property type="molecule type" value="Genomic_DNA"/>
</dbReference>
<evidence type="ECO:0000256" key="8">
    <source>
        <dbReference type="SAM" id="Phobius"/>
    </source>
</evidence>
<accession>A0A813T164</accession>
<dbReference type="OrthoDB" id="648861at2759"/>
<sequence length="902" mass="102122">MGKGGHNTLVESSHDEQIDSTLPHRLPTLSEIKVKIPAHCFRPTVRESMTYVAKDIVYVALTFFVMYQIQKMFTYGFMFFPVYWYIQGTLYTSLFVLGHDCGHGSFSFYPLLNNIVGTILHTWILAPYYTWKVTHNKHHKNTCNIDKDEVFYPQQGEAHEDSLMDDIFFWFPGVGWFYYLIKGYSPRTVNHFNPFEPMFYNKHFFGVCSSLALYLGMCYLMFVYAMTYGFINLLAYHIIPVFIFASYMVIITLLHHTEIDVPWYTDSEWNNVKGQLSTVDRHYGHAHSIIHSIGTHQIHHLFTKVPHYHLEEATAHFRKAFPDLVRYNEEPVLFAFARMCKIFLKQRSFQGDSKGDRMWNFAIGIYFISLNPTNLQGVAINGIALNVVVILFATAIGNWIDRNPRLSSLRKILFFQNLSVASMAVLVVYALYNQSTIPSNWMIIIQGFLIGIGMIAQLSSVACKVSVSRDWIVALYGSDRQNLANTNATLRRIDLLSGVLAPILTGAVMAFTSRWISAVLIAGWNVVSLGFELFLYTRVYHSAIDVLSHKTSSEKSTESKKKEGISKFCPSFQGLGTYASLSVCLPGLSLALLYMTVLSFDSVTRAYVIEQGLSEVLLGLLNGLGSIVGIIGTFIYPIFVKRTGLVRTGVIGFWSEFSMLILCLLSLFVHGTSFTPFKRFTIGSCHLYEMSNKDSTINIKPFECSNSKFSVLLLVIGITLNRFGLWIADLTVTQLQQERVPENIRGRIGGTQHSLNQFFDMLRYTLIILLPRMSQFGYHICSSVLSVFLASFIYTIWSCSSASQLVPPATDIEMSETNANSVQQREADQIEMINPVDNNSDNKNDTSFIYTIWSCSSASQLVPPATDIEMSETNANSVQQREADQIEMINPVDNNSDNKNDS</sequence>
<keyword evidence="6 8" id="KW-0472">Membrane</keyword>
<evidence type="ECO:0000259" key="9">
    <source>
        <dbReference type="Pfam" id="PF00487"/>
    </source>
</evidence>
<reference evidence="10" key="1">
    <citation type="submission" date="2021-02" db="EMBL/GenBank/DDBJ databases">
        <authorList>
            <person name="Nowell W R."/>
        </authorList>
    </citation>
    <scope>NUCLEOTIDE SEQUENCE</scope>
</reference>
<dbReference type="CDD" id="cd17480">
    <property type="entry name" value="MFS_SLC40A1_like"/>
    <property type="match status" value="1"/>
</dbReference>
<dbReference type="PANTHER" id="PTHR11660">
    <property type="entry name" value="SOLUTE CARRIER FAMILY 40 MEMBER"/>
    <property type="match status" value="1"/>
</dbReference>
<evidence type="ECO:0000256" key="2">
    <source>
        <dbReference type="ARBA" id="ARBA00006279"/>
    </source>
</evidence>
<keyword evidence="5 8" id="KW-1133">Transmembrane helix</keyword>
<dbReference type="Proteomes" id="UP000663891">
    <property type="component" value="Unassembled WGS sequence"/>
</dbReference>
<evidence type="ECO:0000256" key="4">
    <source>
        <dbReference type="ARBA" id="ARBA00022692"/>
    </source>
</evidence>
<feature type="transmembrane region" description="Helical" evidence="8">
    <location>
        <begin position="444"/>
        <end position="467"/>
    </location>
</feature>
<evidence type="ECO:0000313" key="11">
    <source>
        <dbReference type="Proteomes" id="UP000663891"/>
    </source>
</evidence>
<feature type="transmembrane region" description="Helical" evidence="8">
    <location>
        <begin position="233"/>
        <end position="254"/>
    </location>
</feature>